<feature type="chain" id="PRO_5045899948" evidence="1">
    <location>
        <begin position="31"/>
        <end position="72"/>
    </location>
</feature>
<dbReference type="GeneID" id="104729606"/>
<reference evidence="3" key="2">
    <citation type="submission" date="2025-08" db="UniProtKB">
        <authorList>
            <consortium name="RefSeq"/>
        </authorList>
    </citation>
    <scope>IDENTIFICATION</scope>
    <source>
        <tissue evidence="3">Leaf</tissue>
    </source>
</reference>
<accession>A0ABM1R4L6</accession>
<proteinExistence type="predicted"/>
<evidence type="ECO:0000256" key="1">
    <source>
        <dbReference type="SAM" id="SignalP"/>
    </source>
</evidence>
<name>A0ABM1R4L6_CAMSA</name>
<keyword evidence="2" id="KW-1185">Reference proteome</keyword>
<organism evidence="2 3">
    <name type="scientific">Camelina sativa</name>
    <name type="common">False flax</name>
    <name type="synonym">Myagrum sativum</name>
    <dbReference type="NCBI Taxonomy" id="90675"/>
    <lineage>
        <taxon>Eukaryota</taxon>
        <taxon>Viridiplantae</taxon>
        <taxon>Streptophyta</taxon>
        <taxon>Embryophyta</taxon>
        <taxon>Tracheophyta</taxon>
        <taxon>Spermatophyta</taxon>
        <taxon>Magnoliopsida</taxon>
        <taxon>eudicotyledons</taxon>
        <taxon>Gunneridae</taxon>
        <taxon>Pentapetalae</taxon>
        <taxon>rosids</taxon>
        <taxon>malvids</taxon>
        <taxon>Brassicales</taxon>
        <taxon>Brassicaceae</taxon>
        <taxon>Camelineae</taxon>
        <taxon>Camelina</taxon>
    </lineage>
</organism>
<feature type="signal peptide" evidence="1">
    <location>
        <begin position="1"/>
        <end position="30"/>
    </location>
</feature>
<sequence>MNCKIGFMSSTMVITSIVILFLLVSGNGEAQPKNCIGLCKMLFDCSAACIKMGYTMGQCIGWKNPDICCCDH</sequence>
<gene>
    <name evidence="3" type="primary">LOC104729606</name>
</gene>
<keyword evidence="1" id="KW-0732">Signal</keyword>
<evidence type="ECO:0000313" key="3">
    <source>
        <dbReference type="RefSeq" id="XP_019093954.1"/>
    </source>
</evidence>
<protein>
    <submittedName>
        <fullName evidence="3">Defensin-like protein 73</fullName>
    </submittedName>
</protein>
<reference evidence="2" key="1">
    <citation type="journal article" date="2014" name="Nat. Commun.">
        <title>The emerging biofuel crop Camelina sativa retains a highly undifferentiated hexaploid genome structure.</title>
        <authorList>
            <person name="Kagale S."/>
            <person name="Koh C."/>
            <person name="Nixon J."/>
            <person name="Bollina V."/>
            <person name="Clarke W.E."/>
            <person name="Tuteja R."/>
            <person name="Spillane C."/>
            <person name="Robinson S.J."/>
            <person name="Links M.G."/>
            <person name="Clarke C."/>
            <person name="Higgins E.E."/>
            <person name="Huebert T."/>
            <person name="Sharpe A.G."/>
            <person name="Parkin I.A."/>
        </authorList>
    </citation>
    <scope>NUCLEOTIDE SEQUENCE [LARGE SCALE GENOMIC DNA]</scope>
    <source>
        <strain evidence="2">cv. DH55</strain>
    </source>
</reference>
<dbReference type="RefSeq" id="XP_019093954.1">
    <property type="nucleotide sequence ID" value="XM_019238409.1"/>
</dbReference>
<dbReference type="Proteomes" id="UP000694864">
    <property type="component" value="Chromosome 1"/>
</dbReference>
<evidence type="ECO:0000313" key="2">
    <source>
        <dbReference type="Proteomes" id="UP000694864"/>
    </source>
</evidence>